<evidence type="ECO:0000313" key="2">
    <source>
        <dbReference type="EMBL" id="MFD1139533.1"/>
    </source>
</evidence>
<organism evidence="2 3">
    <name type="scientific">Larkinella insperata</name>
    <dbReference type="NCBI Taxonomy" id="332158"/>
    <lineage>
        <taxon>Bacteria</taxon>
        <taxon>Pseudomonadati</taxon>
        <taxon>Bacteroidota</taxon>
        <taxon>Cytophagia</taxon>
        <taxon>Cytophagales</taxon>
        <taxon>Spirosomataceae</taxon>
        <taxon>Larkinella</taxon>
    </lineage>
</organism>
<name>A0ABW3Q0V9_9BACT</name>
<evidence type="ECO:0000256" key="1">
    <source>
        <dbReference type="SAM" id="Phobius"/>
    </source>
</evidence>
<dbReference type="RefSeq" id="WP_265990225.1">
    <property type="nucleotide sequence ID" value="NZ_CP110973.1"/>
</dbReference>
<keyword evidence="1" id="KW-0812">Transmembrane</keyword>
<feature type="transmembrane region" description="Helical" evidence="1">
    <location>
        <begin position="47"/>
        <end position="68"/>
    </location>
</feature>
<sequence>MPHNTVIQSPIIRWPVYVITGFVGLFVAVVMGMWISGHLINGEAIDQTAWIILGACVLRLLTVFIALASIQPWGEKIPRWMILGGLSGSASAQLIYPAAELVVKLLILSGLVGHSNQGLGNMSATGWFNLAAVWVIFGFPGLLFVKATLNFQERKAVPVTWVWIGGLLGVGVLFLIGVLIG</sequence>
<feature type="transmembrane region" description="Helical" evidence="1">
    <location>
        <begin position="12"/>
        <end position="35"/>
    </location>
</feature>
<dbReference type="Proteomes" id="UP001597116">
    <property type="component" value="Unassembled WGS sequence"/>
</dbReference>
<protein>
    <recommendedName>
        <fullName evidence="4">Yip1 domain-containing protein</fullName>
    </recommendedName>
</protein>
<accession>A0ABW3Q0V9</accession>
<feature type="transmembrane region" description="Helical" evidence="1">
    <location>
        <begin position="161"/>
        <end position="180"/>
    </location>
</feature>
<feature type="transmembrane region" description="Helical" evidence="1">
    <location>
        <begin position="127"/>
        <end position="149"/>
    </location>
</feature>
<gene>
    <name evidence="2" type="ORF">ACFQ4C_00345</name>
</gene>
<reference evidence="3" key="1">
    <citation type="journal article" date="2019" name="Int. J. Syst. Evol. Microbiol.">
        <title>The Global Catalogue of Microorganisms (GCM) 10K type strain sequencing project: providing services to taxonomists for standard genome sequencing and annotation.</title>
        <authorList>
            <consortium name="The Broad Institute Genomics Platform"/>
            <consortium name="The Broad Institute Genome Sequencing Center for Infectious Disease"/>
            <person name="Wu L."/>
            <person name="Ma J."/>
        </authorList>
    </citation>
    <scope>NUCLEOTIDE SEQUENCE [LARGE SCALE GENOMIC DNA]</scope>
    <source>
        <strain evidence="3">CCUG 55608</strain>
    </source>
</reference>
<keyword evidence="1" id="KW-1133">Transmembrane helix</keyword>
<proteinExistence type="predicted"/>
<comment type="caution">
    <text evidence="2">The sequence shown here is derived from an EMBL/GenBank/DDBJ whole genome shotgun (WGS) entry which is preliminary data.</text>
</comment>
<evidence type="ECO:0000313" key="3">
    <source>
        <dbReference type="Proteomes" id="UP001597116"/>
    </source>
</evidence>
<feature type="transmembrane region" description="Helical" evidence="1">
    <location>
        <begin position="80"/>
        <end position="107"/>
    </location>
</feature>
<evidence type="ECO:0008006" key="4">
    <source>
        <dbReference type="Google" id="ProtNLM"/>
    </source>
</evidence>
<keyword evidence="3" id="KW-1185">Reference proteome</keyword>
<dbReference type="EMBL" id="JBHTLP010000001">
    <property type="protein sequence ID" value="MFD1139533.1"/>
    <property type="molecule type" value="Genomic_DNA"/>
</dbReference>
<keyword evidence="1" id="KW-0472">Membrane</keyword>